<evidence type="ECO:0000313" key="4">
    <source>
        <dbReference type="Proteomes" id="UP001154252"/>
    </source>
</evidence>
<feature type="compositionally biased region" description="Polar residues" evidence="2">
    <location>
        <begin position="314"/>
        <end position="324"/>
    </location>
</feature>
<evidence type="ECO:0000256" key="1">
    <source>
        <dbReference type="SAM" id="Coils"/>
    </source>
</evidence>
<feature type="compositionally biased region" description="Polar residues" evidence="2">
    <location>
        <begin position="209"/>
        <end position="222"/>
    </location>
</feature>
<dbReference type="AlphaFoldDB" id="A0A9W4K9D5"/>
<feature type="coiled-coil region" evidence="1">
    <location>
        <begin position="824"/>
        <end position="860"/>
    </location>
</feature>
<feature type="compositionally biased region" description="Basic residues" evidence="2">
    <location>
        <begin position="1006"/>
        <end position="1016"/>
    </location>
</feature>
<sequence>MVFLRLSIKVFPREQLSSSSSSSWGRTFLGARKTTNDDCSQGSAVSTTLKKPGIFLLVLEHPEEVSLGGLAGMIQEHWGKLHPELEPLAIKKILDDTKEDLDLYPDLSVADVWVDYGKARTDGLDQRGSVRVIQKPTTAAPERFPSVDQDWDAAIVAYERKRAMKDKKEAMEAQFPAIQEEDEEGNAESLRTHSRSPSRSHIQWEHSPESPQHTNNDSNVSARKSPVEHRHRDLPLSSVEIPNPVTTSPPAKSIGPTIAGTPPPRRESEELGESPSPAERRASSTRSQPTPASVAAGSLEPHHKSTKLAKRPIASSTAKRTITQMPDDAESPPISSAPNPHQPMQSTEEATASSSDMEPESAPQRTVKLPLKPGVTNGVNGQGHLAAVAKSVSKPPQKEQVETVVGISSDASSEEQSDSEDDKVEAGKKKKKKKKNAEQDERETEDQTGSDNSDDSESDSESESESESESDSDASEENEPKDDAIKPRIDHLVPSAEDVIDLEGDVQMEEPVVSRRSHSSDQSDLPMPKINGTTHETRSRKRKQAPEEPTSVKEARQGQGHPSTRPSTPPRSVPAVVVPSQQARQSMSKSPAAQTSPLHKRVRAPSFSSPARQASVREENEAPPKPHPFGIGLGITQSPPSKQPVSLDLSQESDVTSTQNSFAGSLFPSSNVPVTSAPSFTSVNKHTPVIDRTKKLQSAIRGKDSPATERRSVSFAEGEDLASGLDTAPRSTPRNATISKSAPSTNTTQGTPSSATTRKATPKAKSAQEKPTAVKSTLGTPSTSTSSKVTPKTKVNNQTPKSAFEHTQATPSSSQVVYPPGFDIDQLTQEVEIEKKAKAQAKADEKVQREKELAERTEIERKLRETFEPRLVVVLTEMQTLLRRLANTKLELVRRKPLRVRLEGLRQDLKAYEEKLEAAKSTPREPVAKKSSITLKDMLSSQKQEMAAKLRPEPKSAPAPRSDVYEVPSSSESESESESESDSSSDDDSKSDSESGDIMPDGQSVKLRKPYPQRSN</sequence>
<feature type="compositionally biased region" description="Basic and acidic residues" evidence="2">
    <location>
        <begin position="615"/>
        <end position="624"/>
    </location>
</feature>
<evidence type="ECO:0000256" key="2">
    <source>
        <dbReference type="SAM" id="MobiDB-lite"/>
    </source>
</evidence>
<feature type="region of interest" description="Disordered" evidence="2">
    <location>
        <begin position="176"/>
        <end position="820"/>
    </location>
</feature>
<evidence type="ECO:0000313" key="3">
    <source>
        <dbReference type="EMBL" id="CAG8890521.1"/>
    </source>
</evidence>
<comment type="caution">
    <text evidence="3">The sequence shown here is derived from an EMBL/GenBank/DDBJ whole genome shotgun (WGS) entry which is preliminary data.</text>
</comment>
<name>A0A9W4K9D5_9EURO</name>
<accession>A0A9W4K9D5</accession>
<feature type="compositionally biased region" description="Basic and acidic residues" evidence="2">
    <location>
        <begin position="225"/>
        <end position="234"/>
    </location>
</feature>
<gene>
    <name evidence="3" type="ORF">PEGY_LOCUS2356</name>
</gene>
<feature type="compositionally biased region" description="Basic and acidic residues" evidence="2">
    <location>
        <begin position="481"/>
        <end position="491"/>
    </location>
</feature>
<protein>
    <recommendedName>
        <fullName evidence="5">Nucleolar protein Dnt1-like N-terminal domain-containing protein</fullName>
    </recommendedName>
</protein>
<feature type="compositionally biased region" description="Polar residues" evidence="2">
    <location>
        <begin position="635"/>
        <end position="685"/>
    </location>
</feature>
<feature type="compositionally biased region" description="Polar residues" evidence="2">
    <location>
        <begin position="796"/>
        <end position="816"/>
    </location>
</feature>
<feature type="compositionally biased region" description="Polar residues" evidence="2">
    <location>
        <begin position="729"/>
        <end position="759"/>
    </location>
</feature>
<feature type="compositionally biased region" description="Low complexity" evidence="2">
    <location>
        <begin position="776"/>
        <end position="795"/>
    </location>
</feature>
<feature type="compositionally biased region" description="Basic and acidic residues" evidence="2">
    <location>
        <begin position="916"/>
        <end position="928"/>
    </location>
</feature>
<feature type="compositionally biased region" description="Acidic residues" evidence="2">
    <location>
        <begin position="440"/>
        <end position="480"/>
    </location>
</feature>
<dbReference type="OrthoDB" id="4227586at2759"/>
<feature type="compositionally biased region" description="Basic and acidic residues" evidence="2">
    <location>
        <begin position="701"/>
        <end position="712"/>
    </location>
</feature>
<keyword evidence="4" id="KW-1185">Reference proteome</keyword>
<feature type="compositionally biased region" description="Polar residues" evidence="2">
    <location>
        <begin position="931"/>
        <end position="944"/>
    </location>
</feature>
<feature type="compositionally biased region" description="Acidic residues" evidence="2">
    <location>
        <begin position="973"/>
        <end position="986"/>
    </location>
</feature>
<dbReference type="Proteomes" id="UP001154252">
    <property type="component" value="Unassembled WGS sequence"/>
</dbReference>
<feature type="compositionally biased region" description="Polar residues" evidence="2">
    <location>
        <begin position="333"/>
        <end position="356"/>
    </location>
</feature>
<keyword evidence="1" id="KW-0175">Coiled coil</keyword>
<reference evidence="3" key="1">
    <citation type="submission" date="2021-07" db="EMBL/GenBank/DDBJ databases">
        <authorList>
            <person name="Branca A.L. A."/>
        </authorList>
    </citation>
    <scope>NUCLEOTIDE SEQUENCE</scope>
</reference>
<feature type="compositionally biased region" description="Low complexity" evidence="2">
    <location>
        <begin position="573"/>
        <end position="586"/>
    </location>
</feature>
<feature type="region of interest" description="Disordered" evidence="2">
    <location>
        <begin position="916"/>
        <end position="1016"/>
    </location>
</feature>
<organism evidence="3 4">
    <name type="scientific">Penicillium egyptiacum</name>
    <dbReference type="NCBI Taxonomy" id="1303716"/>
    <lineage>
        <taxon>Eukaryota</taxon>
        <taxon>Fungi</taxon>
        <taxon>Dikarya</taxon>
        <taxon>Ascomycota</taxon>
        <taxon>Pezizomycotina</taxon>
        <taxon>Eurotiomycetes</taxon>
        <taxon>Eurotiomycetidae</taxon>
        <taxon>Eurotiales</taxon>
        <taxon>Aspergillaceae</taxon>
        <taxon>Penicillium</taxon>
    </lineage>
</organism>
<evidence type="ECO:0008006" key="5">
    <source>
        <dbReference type="Google" id="ProtNLM"/>
    </source>
</evidence>
<feature type="compositionally biased region" description="Acidic residues" evidence="2">
    <location>
        <begin position="498"/>
        <end position="508"/>
    </location>
</feature>
<feature type="compositionally biased region" description="Basic and acidic residues" evidence="2">
    <location>
        <begin position="544"/>
        <end position="556"/>
    </location>
</feature>
<proteinExistence type="predicted"/>
<feature type="compositionally biased region" description="Acidic residues" evidence="2">
    <location>
        <begin position="412"/>
        <end position="423"/>
    </location>
</feature>
<feature type="compositionally biased region" description="Polar residues" evidence="2">
    <location>
        <begin position="587"/>
        <end position="597"/>
    </location>
</feature>
<dbReference type="EMBL" id="CAJVRC010000843">
    <property type="protein sequence ID" value="CAG8890521.1"/>
    <property type="molecule type" value="Genomic_DNA"/>
</dbReference>